<dbReference type="AlphaFoldDB" id="A0A2N5ULF9"/>
<gene>
    <name evidence="2" type="ORF">PCANC_12492</name>
</gene>
<proteinExistence type="predicted"/>
<evidence type="ECO:0000256" key="1">
    <source>
        <dbReference type="SAM" id="MobiDB-lite"/>
    </source>
</evidence>
<feature type="region of interest" description="Disordered" evidence="1">
    <location>
        <begin position="1"/>
        <end position="32"/>
    </location>
</feature>
<feature type="region of interest" description="Disordered" evidence="1">
    <location>
        <begin position="133"/>
        <end position="182"/>
    </location>
</feature>
<organism evidence="2 3">
    <name type="scientific">Puccinia coronata f. sp. avenae</name>
    <dbReference type="NCBI Taxonomy" id="200324"/>
    <lineage>
        <taxon>Eukaryota</taxon>
        <taxon>Fungi</taxon>
        <taxon>Dikarya</taxon>
        <taxon>Basidiomycota</taxon>
        <taxon>Pucciniomycotina</taxon>
        <taxon>Pucciniomycetes</taxon>
        <taxon>Pucciniales</taxon>
        <taxon>Pucciniaceae</taxon>
        <taxon>Puccinia</taxon>
    </lineage>
</organism>
<name>A0A2N5ULF9_9BASI</name>
<evidence type="ECO:0000313" key="3">
    <source>
        <dbReference type="Proteomes" id="UP000235388"/>
    </source>
</evidence>
<accession>A0A2N5ULF9</accession>
<feature type="compositionally biased region" description="Low complexity" evidence="1">
    <location>
        <begin position="161"/>
        <end position="174"/>
    </location>
</feature>
<protein>
    <submittedName>
        <fullName evidence="2">Uncharacterized protein</fullName>
    </submittedName>
</protein>
<dbReference type="Proteomes" id="UP000235388">
    <property type="component" value="Unassembled WGS sequence"/>
</dbReference>
<reference evidence="2 3" key="1">
    <citation type="submission" date="2017-11" db="EMBL/GenBank/DDBJ databases">
        <title>De novo assembly and phasing of dikaryotic genomes from two isolates of Puccinia coronata f. sp. avenae, the causal agent of oat crown rust.</title>
        <authorList>
            <person name="Miller M.E."/>
            <person name="Zhang Y."/>
            <person name="Omidvar V."/>
            <person name="Sperschneider J."/>
            <person name="Schwessinger B."/>
            <person name="Raley C."/>
            <person name="Palmer J.M."/>
            <person name="Garnica D."/>
            <person name="Upadhyaya N."/>
            <person name="Rathjen J."/>
            <person name="Taylor J.M."/>
            <person name="Park R.F."/>
            <person name="Dodds P.N."/>
            <person name="Hirsch C.D."/>
            <person name="Kianian S.F."/>
            <person name="Figueroa M."/>
        </authorList>
    </citation>
    <scope>NUCLEOTIDE SEQUENCE [LARGE SCALE GENOMIC DNA]</scope>
    <source>
        <strain evidence="2">12NC29</strain>
    </source>
</reference>
<dbReference type="EMBL" id="PGCJ01000207">
    <property type="protein sequence ID" value="PLW38466.1"/>
    <property type="molecule type" value="Genomic_DNA"/>
</dbReference>
<keyword evidence="3" id="KW-1185">Reference proteome</keyword>
<evidence type="ECO:0000313" key="2">
    <source>
        <dbReference type="EMBL" id="PLW38466.1"/>
    </source>
</evidence>
<comment type="caution">
    <text evidence="2">The sequence shown here is derived from an EMBL/GenBank/DDBJ whole genome shotgun (WGS) entry which is preliminary data.</text>
</comment>
<dbReference type="STRING" id="200324.A0A2N5ULF9"/>
<feature type="region of interest" description="Disordered" evidence="1">
    <location>
        <begin position="84"/>
        <end position="104"/>
    </location>
</feature>
<sequence>MPTTKDGPRLPDPTFTPIHESALSQTLDGSEKRILDSDASTILASSDEEMLSSDTPRYFNNWNRIRYKNITKPPPRIAAIKKTTAPLHTEGYQKGDSNKTSSLSDLELENEHLNHSADPVGKQSGFQIRQMIQSSSPAESGDNDADERVTGKQPRHSKVLPTPSLSSAPKPSSSRAMEVIDSPVGNEKLKRLEPVLAKMPPCAPFLSGRICRISPRSMRSNGKPKVNLTKLAQIAKSASAVLSYSLRASKIMLHTWNPDRPILVVGIASGLKNTESSSFANLPPSDSLPRFRTKSLRPSNSNAYVLNDLPPLPITKEHVVRREILGIVIPSTFSMDNQKI</sequence>